<reference evidence="2" key="1">
    <citation type="submission" date="2024-07" db="EMBL/GenBank/DDBJ databases">
        <authorList>
            <person name="Yu S.T."/>
        </authorList>
    </citation>
    <scope>NUCLEOTIDE SEQUENCE</scope>
    <source>
        <strain evidence="2">R21</strain>
    </source>
</reference>
<proteinExistence type="predicted"/>
<organism evidence="2">
    <name type="scientific">Streptomyces sp. R21</name>
    <dbReference type="NCBI Taxonomy" id="3238627"/>
    <lineage>
        <taxon>Bacteria</taxon>
        <taxon>Bacillati</taxon>
        <taxon>Actinomycetota</taxon>
        <taxon>Actinomycetes</taxon>
        <taxon>Kitasatosporales</taxon>
        <taxon>Streptomycetaceae</taxon>
        <taxon>Streptomyces</taxon>
    </lineage>
</organism>
<evidence type="ECO:0000313" key="2">
    <source>
        <dbReference type="EMBL" id="XDQ23522.1"/>
    </source>
</evidence>
<dbReference type="RefSeq" id="WP_369229319.1">
    <property type="nucleotide sequence ID" value="NZ_CP163435.1"/>
</dbReference>
<dbReference type="AlphaFoldDB" id="A0AB39NZ88"/>
<protein>
    <submittedName>
        <fullName evidence="2">Uncharacterized protein</fullName>
    </submittedName>
</protein>
<accession>A0AB39NZ88</accession>
<feature type="region of interest" description="Disordered" evidence="1">
    <location>
        <begin position="122"/>
        <end position="177"/>
    </location>
</feature>
<dbReference type="EMBL" id="CP163435">
    <property type="protein sequence ID" value="XDQ23522.1"/>
    <property type="molecule type" value="Genomic_DNA"/>
</dbReference>
<name>A0AB39NZ88_9ACTN</name>
<sequence length="212" mass="23518">MSRDSNPNTAGISSDLARRCPFRETDFTVTNHASRQVYCSPACREANRQRVPVQRTCPVCSTEFTTDVSPKRVFCSRDCRTKARSSEHALEKRACPVCNDAFEAPKTVRQVYCSPACRRDADRRRGQARDDNRARRLGASPRPARPVGELPAARPAPRQQSGVRDPLEPTATRNCPHCDQPITIVALLATPEAARPSIGSRVPDITPLRRTP</sequence>
<evidence type="ECO:0000256" key="1">
    <source>
        <dbReference type="SAM" id="MobiDB-lite"/>
    </source>
</evidence>
<feature type="compositionally biased region" description="Basic and acidic residues" evidence="1">
    <location>
        <begin position="122"/>
        <end position="134"/>
    </location>
</feature>
<gene>
    <name evidence="2" type="ORF">AB5J56_01825</name>
</gene>